<dbReference type="OrthoDB" id="5394360at2"/>
<sequence>MRRLLRGFHSIIASRAVTPIILGCFALIYIIIAFYTDETLVALMALVRSNSPLILLLSCIPVNLLAILCRETAQFSDRRHAVRLSAKGLPVGTYQERVFLGTVQTGLLEKKIEQSGYHYRIKGDSCAAWKGISIFPARFLFLMGSFCLFAGILVSLTTKVSLRDVVIEGEPLPEAVGVRGRVEQITLRQHNGIILSHSLDMDITLGEGDEASVRKFGVYPPGRINGIFFYPRYLGLAPLIEFTPPESGQVFSSYIKLMIYPPGKEDGVQIPRSPYRISFTIIEPMTGAEPYITGKFNLRFKVLKGNDQVSEGTLPLGGTVSRGGYTLSFPDAKKLVAVDFVKDPGLPLLWIAGLLFLGAIVAYIPIRMFAPRREIIFIQRNGSTEVFSRAEGRAAKHRGILHNMLDHLCQSQ</sequence>
<accession>B9M7Y4</accession>
<dbReference type="RefSeq" id="WP_012645171.1">
    <property type="nucleotide sequence ID" value="NC_011979.1"/>
</dbReference>
<dbReference type="STRING" id="316067.Geob_0065"/>
<feature type="transmembrane region" description="Helical" evidence="1">
    <location>
        <begin position="12"/>
        <end position="32"/>
    </location>
</feature>
<reference evidence="2 3" key="1">
    <citation type="submission" date="2009-01" db="EMBL/GenBank/DDBJ databases">
        <title>Complete sequence of Geobacter sp. FRC-32.</title>
        <authorList>
            <consortium name="US DOE Joint Genome Institute"/>
            <person name="Lucas S."/>
            <person name="Copeland A."/>
            <person name="Lapidus A."/>
            <person name="Glavina del Rio T."/>
            <person name="Dalin E."/>
            <person name="Tice H."/>
            <person name="Bruce D."/>
            <person name="Goodwin L."/>
            <person name="Pitluck S."/>
            <person name="Saunders E."/>
            <person name="Brettin T."/>
            <person name="Detter J.C."/>
            <person name="Han C."/>
            <person name="Larimer F."/>
            <person name="Land M."/>
            <person name="Hauser L."/>
            <person name="Kyrpides N."/>
            <person name="Ovchinnikova G."/>
            <person name="Kostka J."/>
            <person name="Richardson P."/>
        </authorList>
    </citation>
    <scope>NUCLEOTIDE SEQUENCE [LARGE SCALE GENOMIC DNA]</scope>
    <source>
        <strain evidence="3">DSM 22248 / JCM 15807 / FRC-32</strain>
    </source>
</reference>
<dbReference type="EMBL" id="CP001390">
    <property type="protein sequence ID" value="ACM18442.1"/>
    <property type="molecule type" value="Genomic_DNA"/>
</dbReference>
<feature type="transmembrane region" description="Helical" evidence="1">
    <location>
        <begin position="52"/>
        <end position="69"/>
    </location>
</feature>
<dbReference type="AlphaFoldDB" id="B9M7Y4"/>
<feature type="transmembrane region" description="Helical" evidence="1">
    <location>
        <begin position="348"/>
        <end position="370"/>
    </location>
</feature>
<evidence type="ECO:0000256" key="1">
    <source>
        <dbReference type="SAM" id="Phobius"/>
    </source>
</evidence>
<keyword evidence="1" id="KW-1133">Transmembrane helix</keyword>
<dbReference type="Proteomes" id="UP000007721">
    <property type="component" value="Chromosome"/>
</dbReference>
<keyword evidence="3" id="KW-1185">Reference proteome</keyword>
<gene>
    <name evidence="2" type="ordered locus">Geob_0065</name>
</gene>
<feature type="transmembrane region" description="Helical" evidence="1">
    <location>
        <begin position="139"/>
        <end position="157"/>
    </location>
</feature>
<organism evidence="2 3">
    <name type="scientific">Geotalea daltonii (strain DSM 22248 / JCM 15807 / FRC-32)</name>
    <name type="common">Geobacter daltonii</name>
    <dbReference type="NCBI Taxonomy" id="316067"/>
    <lineage>
        <taxon>Bacteria</taxon>
        <taxon>Pseudomonadati</taxon>
        <taxon>Thermodesulfobacteriota</taxon>
        <taxon>Desulfuromonadia</taxon>
        <taxon>Geobacterales</taxon>
        <taxon>Geobacteraceae</taxon>
        <taxon>Geotalea</taxon>
    </lineage>
</organism>
<dbReference type="KEGG" id="geo:Geob_0065"/>
<proteinExistence type="predicted"/>
<dbReference type="HOGENOM" id="CLU_684683_0_0_7"/>
<evidence type="ECO:0000313" key="2">
    <source>
        <dbReference type="EMBL" id="ACM18442.1"/>
    </source>
</evidence>
<evidence type="ECO:0000313" key="3">
    <source>
        <dbReference type="Proteomes" id="UP000007721"/>
    </source>
</evidence>
<keyword evidence="1" id="KW-0472">Membrane</keyword>
<name>B9M7Y4_GEODF</name>
<keyword evidence="1" id="KW-0812">Transmembrane</keyword>
<protein>
    <submittedName>
        <fullName evidence="2">ResB-like family cytochrome c biogenesis protein, putative</fullName>
    </submittedName>
</protein>